<protein>
    <recommendedName>
        <fullName evidence="3">Deazaflavin-dependent oxidoreductase (Nitroreductase family)</fullName>
    </recommendedName>
</protein>
<dbReference type="InterPro" id="IPR012349">
    <property type="entry name" value="Split_barrel_FMN-bd"/>
</dbReference>
<organism evidence="1 2">
    <name type="scientific">Actinoplanes ianthinogenes</name>
    <dbReference type="NCBI Taxonomy" id="122358"/>
    <lineage>
        <taxon>Bacteria</taxon>
        <taxon>Bacillati</taxon>
        <taxon>Actinomycetota</taxon>
        <taxon>Actinomycetes</taxon>
        <taxon>Micromonosporales</taxon>
        <taxon>Micromonosporaceae</taxon>
        <taxon>Actinoplanes</taxon>
    </lineage>
</organism>
<proteinExistence type="predicted"/>
<dbReference type="Pfam" id="PF04075">
    <property type="entry name" value="F420H2_quin_red"/>
    <property type="match status" value="1"/>
</dbReference>
<evidence type="ECO:0008006" key="3">
    <source>
        <dbReference type="Google" id="ProtNLM"/>
    </source>
</evidence>
<dbReference type="Proteomes" id="UP000676967">
    <property type="component" value="Chromosome"/>
</dbReference>
<evidence type="ECO:0000313" key="2">
    <source>
        <dbReference type="Proteomes" id="UP000676967"/>
    </source>
</evidence>
<sequence>MAPTTGRLPVWLPLVNRLTRGLTRLGVRVGPVCVLTVPGRRSGVPRPAPVTPITVDGRRYVIAGLPRGDWARNVRAAGRGELAAGRRRSQVILTEVTDPGLRRRVVRAFPAEVPAGVFFYIRIGLVTSADPDEFEAAADRVAVFEITPV</sequence>
<dbReference type="InterPro" id="IPR004378">
    <property type="entry name" value="F420H2_quin_Rdtase"/>
</dbReference>
<reference evidence="1 2" key="1">
    <citation type="submission" date="2020-08" db="EMBL/GenBank/DDBJ databases">
        <title>Whole genome shotgun sequence of Actinoplanes ianthinogenes NBRC 13996.</title>
        <authorList>
            <person name="Komaki H."/>
            <person name="Tamura T."/>
        </authorList>
    </citation>
    <scope>NUCLEOTIDE SEQUENCE [LARGE SCALE GENOMIC DNA]</scope>
    <source>
        <strain evidence="1 2">NBRC 13996</strain>
    </source>
</reference>
<dbReference type="Gene3D" id="2.30.110.10">
    <property type="entry name" value="Electron Transport, Fmn-binding Protein, Chain A"/>
    <property type="match status" value="1"/>
</dbReference>
<evidence type="ECO:0000313" key="1">
    <source>
        <dbReference type="EMBL" id="BCJ45462.1"/>
    </source>
</evidence>
<dbReference type="RefSeq" id="WP_189335752.1">
    <property type="nucleotide sequence ID" value="NZ_AP023356.1"/>
</dbReference>
<accession>A0ABM7M1I0</accession>
<dbReference type="SUPFAM" id="SSF50475">
    <property type="entry name" value="FMN-binding split barrel"/>
    <property type="match status" value="1"/>
</dbReference>
<gene>
    <name evidence="1" type="ORF">Aiant_61190</name>
</gene>
<dbReference type="EMBL" id="AP023356">
    <property type="protein sequence ID" value="BCJ45462.1"/>
    <property type="molecule type" value="Genomic_DNA"/>
</dbReference>
<name>A0ABM7M1I0_9ACTN</name>
<keyword evidence="2" id="KW-1185">Reference proteome</keyword>